<keyword evidence="1" id="KW-0472">Membrane</keyword>
<proteinExistence type="predicted"/>
<dbReference type="AlphaFoldDB" id="A0A2M8LFR0"/>
<comment type="caution">
    <text evidence="2">The sequence shown here is derived from an EMBL/GenBank/DDBJ whole genome shotgun (WGS) entry which is preliminary data.</text>
</comment>
<name>A0A2M8LFR0_9BACT</name>
<dbReference type="Pfam" id="PF18895">
    <property type="entry name" value="T4SS_pilin"/>
    <property type="match status" value="1"/>
</dbReference>
<evidence type="ECO:0000313" key="3">
    <source>
        <dbReference type="Proteomes" id="UP000231152"/>
    </source>
</evidence>
<dbReference type="InterPro" id="IPR043993">
    <property type="entry name" value="T4SS_pilin"/>
</dbReference>
<dbReference type="Proteomes" id="UP000231152">
    <property type="component" value="Unassembled WGS sequence"/>
</dbReference>
<keyword evidence="1" id="KW-0812">Transmembrane</keyword>
<keyword evidence="1" id="KW-1133">Transmembrane helix</keyword>
<evidence type="ECO:0000313" key="2">
    <source>
        <dbReference type="EMBL" id="PJE76294.1"/>
    </source>
</evidence>
<gene>
    <name evidence="2" type="ORF">COV04_00220</name>
</gene>
<protein>
    <submittedName>
        <fullName evidence="2">Uncharacterized protein</fullName>
    </submittedName>
</protein>
<evidence type="ECO:0000256" key="1">
    <source>
        <dbReference type="SAM" id="Phobius"/>
    </source>
</evidence>
<feature type="transmembrane region" description="Helical" evidence="1">
    <location>
        <begin position="52"/>
        <end position="85"/>
    </location>
</feature>
<reference evidence="2 3" key="1">
    <citation type="submission" date="2017-09" db="EMBL/GenBank/DDBJ databases">
        <title>Depth-based differentiation of microbial function through sediment-hosted aquifers and enrichment of novel symbionts in the deep terrestrial subsurface.</title>
        <authorList>
            <person name="Probst A.J."/>
            <person name="Ladd B."/>
            <person name="Jarett J.K."/>
            <person name="Geller-Mcgrath D.E."/>
            <person name="Sieber C.M."/>
            <person name="Emerson J.B."/>
            <person name="Anantharaman K."/>
            <person name="Thomas B.C."/>
            <person name="Malmstrom R."/>
            <person name="Stieglmeier M."/>
            <person name="Klingl A."/>
            <person name="Woyke T."/>
            <person name="Ryan C.M."/>
            <person name="Banfield J.F."/>
        </authorList>
    </citation>
    <scope>NUCLEOTIDE SEQUENCE [LARGE SCALE GENOMIC DNA]</scope>
    <source>
        <strain evidence="2">CG10_big_fil_rev_8_21_14_0_10_48_11</strain>
    </source>
</reference>
<dbReference type="EMBL" id="PFET01000001">
    <property type="protein sequence ID" value="PJE76294.1"/>
    <property type="molecule type" value="Genomic_DNA"/>
</dbReference>
<feature type="transmembrane region" description="Helical" evidence="1">
    <location>
        <begin position="97"/>
        <end position="116"/>
    </location>
</feature>
<organism evidence="2 3">
    <name type="scientific">Candidatus Uhrbacteria bacterium CG10_big_fil_rev_8_21_14_0_10_48_11</name>
    <dbReference type="NCBI Taxonomy" id="1975037"/>
    <lineage>
        <taxon>Bacteria</taxon>
        <taxon>Candidatus Uhriibacteriota</taxon>
    </lineage>
</organism>
<accession>A0A2M8LFR0</accession>
<sequence>MRKQTYLFIASLVALGVFFGLQAWAAIPLQLQIGLPGFGAANQTIFIDNDSIGSYIIAVYTFSVYAGGVLSAIVLMIGGFLWLTAAGNTSRIEQAKTHIGGALSGYVLLLLSWVLLNTINPNLVRFNELRIPTVVREPRTAVVQGCNNYQERPADTPFFFYDGPVDADQYCGGEVAGTNCYCERPLPGTFTCCVRQTTNPACPGYGICFNVEALIVPQDGETCPEGTTAYLHPPDFDSCEEAVSAFSGNTIPECSSCTP</sequence>